<evidence type="ECO:0000256" key="1">
    <source>
        <dbReference type="SAM" id="MobiDB-lite"/>
    </source>
</evidence>
<feature type="compositionally biased region" description="Basic and acidic residues" evidence="1">
    <location>
        <begin position="42"/>
        <end position="53"/>
    </location>
</feature>
<dbReference type="OrthoDB" id="8005927at2"/>
<dbReference type="Proteomes" id="UP000246058">
    <property type="component" value="Chromosome"/>
</dbReference>
<dbReference type="KEGG" id="meti:DK427_21560"/>
<dbReference type="EMBL" id="CP029551">
    <property type="protein sequence ID" value="AWN38001.1"/>
    <property type="molecule type" value="Genomic_DNA"/>
</dbReference>
<proteinExistence type="predicted"/>
<feature type="chain" id="PRO_5016003606" evidence="2">
    <location>
        <begin position="19"/>
        <end position="79"/>
    </location>
</feature>
<feature type="region of interest" description="Disordered" evidence="1">
    <location>
        <begin position="42"/>
        <end position="79"/>
    </location>
</feature>
<protein>
    <submittedName>
        <fullName evidence="3">Uncharacterized protein</fullName>
    </submittedName>
</protein>
<accession>A0A2U8VXE6</accession>
<evidence type="ECO:0000256" key="2">
    <source>
        <dbReference type="SAM" id="SignalP"/>
    </source>
</evidence>
<dbReference type="RefSeq" id="WP_109953164.1">
    <property type="nucleotide sequence ID" value="NZ_CP029551.1"/>
</dbReference>
<sequence>MRPLLLLALLLVSVPAAAQTVDGPVAGGAFGMSGADYFGDIHDRPRLDREARPARAQRHRVASAKPRRVKPAGRRSSAL</sequence>
<name>A0A2U8VXE6_9HYPH</name>
<evidence type="ECO:0000313" key="4">
    <source>
        <dbReference type="Proteomes" id="UP000246058"/>
    </source>
</evidence>
<reference evidence="3 4" key="1">
    <citation type="submission" date="2018-05" db="EMBL/GenBank/DDBJ databases">
        <title>Complete Genome Sequence of Methylobacterium sp. 17Sr1-43.</title>
        <authorList>
            <person name="Srinivasan S."/>
        </authorList>
    </citation>
    <scope>NUCLEOTIDE SEQUENCE [LARGE SCALE GENOMIC DNA]</scope>
    <source>
        <strain evidence="3 4">17Sr1-43</strain>
    </source>
</reference>
<evidence type="ECO:0000313" key="3">
    <source>
        <dbReference type="EMBL" id="AWN38001.1"/>
    </source>
</evidence>
<feature type="signal peptide" evidence="2">
    <location>
        <begin position="1"/>
        <end position="18"/>
    </location>
</feature>
<gene>
    <name evidence="3" type="ORF">DK427_21560</name>
</gene>
<dbReference type="AlphaFoldDB" id="A0A2U8VXE6"/>
<keyword evidence="4" id="KW-1185">Reference proteome</keyword>
<organism evidence="3 4">
    <name type="scientific">Methylobacterium radiodurans</name>
    <dbReference type="NCBI Taxonomy" id="2202828"/>
    <lineage>
        <taxon>Bacteria</taxon>
        <taxon>Pseudomonadati</taxon>
        <taxon>Pseudomonadota</taxon>
        <taxon>Alphaproteobacteria</taxon>
        <taxon>Hyphomicrobiales</taxon>
        <taxon>Methylobacteriaceae</taxon>
        <taxon>Methylobacterium</taxon>
    </lineage>
</organism>
<feature type="compositionally biased region" description="Basic residues" evidence="1">
    <location>
        <begin position="55"/>
        <end position="73"/>
    </location>
</feature>
<keyword evidence="2" id="KW-0732">Signal</keyword>